<accession>A0ABY0U4N9</accession>
<dbReference type="GeneID" id="90594241"/>
<proteinExistence type="predicted"/>
<evidence type="ECO:0000256" key="5">
    <source>
        <dbReference type="ARBA" id="ARBA00022837"/>
    </source>
</evidence>
<dbReference type="CDD" id="cd00041">
    <property type="entry name" value="CUB"/>
    <property type="match status" value="1"/>
</dbReference>
<dbReference type="Gene3D" id="2.60.120.290">
    <property type="entry name" value="Spermadhesin, CUB domain"/>
    <property type="match status" value="1"/>
</dbReference>
<evidence type="ECO:0000256" key="3">
    <source>
        <dbReference type="ARBA" id="ARBA00022729"/>
    </source>
</evidence>
<feature type="compositionally biased region" description="Polar residues" evidence="7">
    <location>
        <begin position="1411"/>
        <end position="1423"/>
    </location>
</feature>
<evidence type="ECO:0000256" key="8">
    <source>
        <dbReference type="SAM" id="SignalP"/>
    </source>
</evidence>
<dbReference type="EMBL" id="LT629754">
    <property type="protein sequence ID" value="SDR96769.1"/>
    <property type="molecule type" value="Genomic_DNA"/>
</dbReference>
<evidence type="ECO:0000259" key="9">
    <source>
        <dbReference type="SMART" id="SM00237"/>
    </source>
</evidence>
<dbReference type="InterPro" id="IPR039448">
    <property type="entry name" value="Beta_helix"/>
</dbReference>
<evidence type="ECO:0000313" key="10">
    <source>
        <dbReference type="EMBL" id="SDR96769.1"/>
    </source>
</evidence>
<dbReference type="PANTHER" id="PTHR46682:SF1">
    <property type="entry name" value="ADHESION G-PROTEIN COUPLED RECEPTOR V1"/>
    <property type="match status" value="1"/>
</dbReference>
<organism evidence="10 11">
    <name type="scientific">Maribacter dokdonensis</name>
    <dbReference type="NCBI Taxonomy" id="320912"/>
    <lineage>
        <taxon>Bacteria</taxon>
        <taxon>Pseudomonadati</taxon>
        <taxon>Bacteroidota</taxon>
        <taxon>Flavobacteriia</taxon>
        <taxon>Flavobacteriales</taxon>
        <taxon>Flavobacteriaceae</taxon>
        <taxon>Maribacter</taxon>
    </lineage>
</organism>
<dbReference type="InterPro" id="IPR038081">
    <property type="entry name" value="CalX-like_sf"/>
</dbReference>
<dbReference type="SUPFAM" id="SSF49854">
    <property type="entry name" value="Spermadhesin, CUB domain"/>
    <property type="match status" value="1"/>
</dbReference>
<reference evidence="10 11" key="1">
    <citation type="submission" date="2016-10" db="EMBL/GenBank/DDBJ databases">
        <authorList>
            <person name="Varghese N."/>
            <person name="Submissions S."/>
        </authorList>
    </citation>
    <scope>NUCLEOTIDE SEQUENCE [LARGE SCALE GENOMIC DNA]</scope>
    <source>
        <strain evidence="10 11">MAR_2009_60</strain>
    </source>
</reference>
<keyword evidence="11" id="KW-1185">Reference proteome</keyword>
<dbReference type="Pfam" id="PF03160">
    <property type="entry name" value="Calx-beta"/>
    <property type="match status" value="2"/>
</dbReference>
<sequence>MSLKHFYYLIILLCSTSFFAQETYLDTFSNTSYSNNNGTQNFSSNWTEQNENSSAFGGRITITGGRLRFRNNDDRWIYRFVPLAGASTATLTLDYDANSANGQALDVYIYNADSNQWNYVQRINNGTGTITYNLTAAQIDSNPAIIFYPPNTNWGNNNIIYIDNVQFTATYGAELEINDVTVNEDDGTAIFTVRQIGSSTSAYSVNYTTNDISAISGQDYSVSSGTLNFNGSLNDTETITVPITDDTIFEGDETFGLSFTSTTNTDVDITDTAIGTILANDALIMTDGGSATTCDDTFLDSGGISNYSDNEDLVYTICPDTANNYTQVNFDQFDVIPGDILYVYDGNSTGATLIGQYDNDNIPTQIFATNTNGCLTFRFTSNSNTTGNGWQASVSCSPPGPKIVVEDVYVDEDSGSAIFTVTHVRDRHGYSWLFGFVETPFTVEYIVSDGTANNGSDYISVNGTLTFTGEVGNVQTFSVPIVDDGVPELVEYFTVGFSDATAQYASVDYSDTANGYINSQILANDPLTLFQEFDGYFDYSTTGGSLRTNDNNTDACSITTSSSNTLISPIPNTGTIKKAYLYWAHSSTVVDGTVTFEGQTVNANYQYQTTLTNRNFYGYVSDVTDIVEGVADPSTNVFDFSGLSVDNSNTYCSSATVLGGWTLFVFYEDPNLPAVNINLYQGFDGLSNDGNSFTLDSFYAIAGAGAKASFLSWEGDSTLDGNSSGTTNPNGERLSITNQANQDFTLAGDGGQTGNNAYNSTMYDNTTTPDYNDNTTYGVDLDTYDISTFVSPGDSQVTANVDVGQDFVISAAVVLKVPSNLIAGTVFEDVNYGGGQGRNMTNANGVGISSAIVELYESDGTFVRRTTSKVSGDYSFGGMADGDYYVKLVNSTVRSTRANGINCTTCVPVQTFRSYGDVNNNIEVLDEIGGADPTAFSDSALGVFEDSQSLSMVNIESSGVANIDFGYNFNTIVNTNEFGQGSLEQFILNSNTLGEVGLDIEANAIFDPAAEEDVSIFMIPPTGDSFGRTADVNYNAAGYFDILLDNANTFSVITGTNTIIDGRTQTAYSGDSNAGTVGSGGAGVGIANTALPNYTRPEIQIHRNGGDVLRLNGSNVTIRDISLYANNNAGVRVQGGSATISNNLLGVNALGASAGNIDYGIEQTGGDLSAFSNYLSSNTIAGIFIDGGTRSTIQFNHLDSNGSTACDDNILIEDGSTIVIQENLIESAAASGIEIDNVDGVTVSNNNILLSGQNGGNCSGNYEGMAIKLSGDDSVIDQNRIYSNGSEGVVVLSGASNTISQNSIYANGTVVPSLGIDLGMDGVTLNDNSDSDSGPNNLENFPIINSAFISGSNLVVTGWASPGSTIEVFFTDVNEGTATLGDNQLGLTQDYGEGQTYIGTAVEGSGDDQDTTTSSYADPDGNTDNTNKYKFVFPLPSGTVVGDLITTTGTRSNSTSEFSPEIIISAYTVITNRNITYRIKGN</sequence>
<dbReference type="InterPro" id="IPR011050">
    <property type="entry name" value="Pectin_lyase_fold/virulence"/>
</dbReference>
<dbReference type="InterPro" id="IPR035914">
    <property type="entry name" value="Sperma_CUB_dom_sf"/>
</dbReference>
<keyword evidence="4" id="KW-0677">Repeat</keyword>
<dbReference type="SUPFAM" id="SSF51126">
    <property type="entry name" value="Pectin lyase-like"/>
    <property type="match status" value="1"/>
</dbReference>
<evidence type="ECO:0000313" key="11">
    <source>
        <dbReference type="Proteomes" id="UP000199574"/>
    </source>
</evidence>
<dbReference type="Pfam" id="PF17210">
    <property type="entry name" value="SdrD_B"/>
    <property type="match status" value="1"/>
</dbReference>
<dbReference type="InterPro" id="IPR026919">
    <property type="entry name" value="ADGRV1"/>
</dbReference>
<keyword evidence="3 8" id="KW-0732">Signal</keyword>
<evidence type="ECO:0000256" key="2">
    <source>
        <dbReference type="ARBA" id="ARBA00022525"/>
    </source>
</evidence>
<dbReference type="Proteomes" id="UP000199574">
    <property type="component" value="Chromosome I"/>
</dbReference>
<evidence type="ECO:0000256" key="6">
    <source>
        <dbReference type="ARBA" id="ARBA00023157"/>
    </source>
</evidence>
<gene>
    <name evidence="10" type="ORF">SAMN05192545_0523</name>
</gene>
<feature type="signal peptide" evidence="8">
    <location>
        <begin position="1"/>
        <end position="20"/>
    </location>
</feature>
<dbReference type="PANTHER" id="PTHR46682">
    <property type="entry name" value="ADHESION G-PROTEIN COUPLED RECEPTOR V1"/>
    <property type="match status" value="1"/>
</dbReference>
<feature type="chain" id="PRO_5046878471" evidence="8">
    <location>
        <begin position="21"/>
        <end position="1482"/>
    </location>
</feature>
<dbReference type="Gene3D" id="2.60.40.10">
    <property type="entry name" value="Immunoglobulins"/>
    <property type="match status" value="1"/>
</dbReference>
<dbReference type="Gene3D" id="2.60.40.2030">
    <property type="match status" value="2"/>
</dbReference>
<evidence type="ECO:0000256" key="4">
    <source>
        <dbReference type="ARBA" id="ARBA00022737"/>
    </source>
</evidence>
<protein>
    <submittedName>
        <fullName evidence="10">CUB domain-containing protein</fullName>
    </submittedName>
</protein>
<dbReference type="Pfam" id="PF00431">
    <property type="entry name" value="CUB"/>
    <property type="match status" value="1"/>
</dbReference>
<dbReference type="InterPro" id="IPR003644">
    <property type="entry name" value="Calx_beta"/>
</dbReference>
<dbReference type="RefSeq" id="WP_091602399.1">
    <property type="nucleotide sequence ID" value="NZ_LT629754.1"/>
</dbReference>
<evidence type="ECO:0000256" key="1">
    <source>
        <dbReference type="ARBA" id="ARBA00004613"/>
    </source>
</evidence>
<name>A0ABY0U4N9_9FLAO</name>
<feature type="domain" description="Calx-beta" evidence="9">
    <location>
        <begin position="157"/>
        <end position="260"/>
    </location>
</feature>
<dbReference type="SMART" id="SM00237">
    <property type="entry name" value="Calx_beta"/>
    <property type="match status" value="2"/>
</dbReference>
<dbReference type="SMART" id="SM00710">
    <property type="entry name" value="PbH1"/>
    <property type="match status" value="11"/>
</dbReference>
<dbReference type="InterPro" id="IPR013783">
    <property type="entry name" value="Ig-like_fold"/>
</dbReference>
<keyword evidence="5" id="KW-0106">Calcium</keyword>
<dbReference type="InterPro" id="IPR000859">
    <property type="entry name" value="CUB_dom"/>
</dbReference>
<dbReference type="Pfam" id="PF13229">
    <property type="entry name" value="Beta_helix"/>
    <property type="match status" value="1"/>
</dbReference>
<comment type="subcellular location">
    <subcellularLocation>
        <location evidence="1">Secreted</location>
    </subcellularLocation>
</comment>
<keyword evidence="6" id="KW-1015">Disulfide bond</keyword>
<keyword evidence="2" id="KW-0964">Secreted</keyword>
<feature type="region of interest" description="Disordered" evidence="7">
    <location>
        <begin position="1400"/>
        <end position="1423"/>
    </location>
</feature>
<feature type="domain" description="Calx-beta" evidence="9">
    <location>
        <begin position="392"/>
        <end position="498"/>
    </location>
</feature>
<dbReference type="SUPFAM" id="SSF141072">
    <property type="entry name" value="CalX-like"/>
    <property type="match status" value="2"/>
</dbReference>
<evidence type="ECO:0000256" key="7">
    <source>
        <dbReference type="SAM" id="MobiDB-lite"/>
    </source>
</evidence>
<dbReference type="InterPro" id="IPR033764">
    <property type="entry name" value="Sdr_B"/>
</dbReference>
<dbReference type="InterPro" id="IPR006626">
    <property type="entry name" value="PbH1"/>
</dbReference>
<dbReference type="SUPFAM" id="SSF117074">
    <property type="entry name" value="Hypothetical protein PA1324"/>
    <property type="match status" value="1"/>
</dbReference>